<evidence type="ECO:0000256" key="5">
    <source>
        <dbReference type="ARBA" id="ARBA00036820"/>
    </source>
</evidence>
<dbReference type="RefSeq" id="WP_075803383.1">
    <property type="nucleotide sequence ID" value="NZ_MKZO01000020.1"/>
</dbReference>
<sequence>MPHERSAIDDSLLKVAPAQVSDLQAEAVLRQFFGLSGKLERMGGERDLNFRVILPDGSSRLLKLSHPLENPQVVDFHNQAMRRIEVRDPGLPVQRVHPALGGAYTTWVEIDGQRMLARLLSFVDGLPLYRVKYTSQPLRREIGRALARLDVALEGFAHPAAGHTLLWDMQHAERLRPLLVHIAEEDGRNLVEQGLERFESQVLPRMPLLRKQVIHNDMNPHNIIVDADNPDVLRNILDFGDMVQAPLVNEVAVAASYHLGQEGDVLEPALDVIGAYHQLNPLTHDEIELLPELLTTRLALALCINSWRAVLHPDNRQYIHRNSQRAWANLRAMASLSRSDIQERIAEACTRELNA</sequence>
<dbReference type="InterPro" id="IPR011009">
    <property type="entry name" value="Kinase-like_dom_sf"/>
</dbReference>
<dbReference type="AlphaFoldDB" id="A0A1Q9R5T5"/>
<dbReference type="InterPro" id="IPR002575">
    <property type="entry name" value="Aminoglycoside_PTrfase"/>
</dbReference>
<dbReference type="GO" id="GO:0005737">
    <property type="term" value="C:cytoplasm"/>
    <property type="evidence" value="ECO:0007669"/>
    <property type="project" value="UniProtKB-SubCell"/>
</dbReference>
<dbReference type="EMBL" id="MKZO01000020">
    <property type="protein sequence ID" value="OLS62705.1"/>
    <property type="molecule type" value="Genomic_DNA"/>
</dbReference>
<evidence type="ECO:0000256" key="6">
    <source>
        <dbReference type="ARBA" id="ARBA00037368"/>
    </source>
</evidence>
<comment type="catalytic activity">
    <reaction evidence="5">
        <text>(5R)-5-hydroxy-L-lysine + GTP = (5R)-5-phosphooxy-L-lysine + GDP + H(+)</text>
        <dbReference type="Rhea" id="RHEA:19049"/>
        <dbReference type="ChEBI" id="CHEBI:15378"/>
        <dbReference type="ChEBI" id="CHEBI:37565"/>
        <dbReference type="ChEBI" id="CHEBI:57882"/>
        <dbReference type="ChEBI" id="CHEBI:58189"/>
        <dbReference type="ChEBI" id="CHEBI:58357"/>
        <dbReference type="EC" id="2.7.1.81"/>
    </reaction>
</comment>
<evidence type="ECO:0000256" key="1">
    <source>
        <dbReference type="ARBA" id="ARBA00004496"/>
    </source>
</evidence>
<keyword evidence="3" id="KW-0808">Transferase</keyword>
<comment type="subcellular location">
    <subcellularLocation>
        <location evidence="1">Cytoplasm</location>
    </subcellularLocation>
</comment>
<keyword evidence="4" id="KW-0418">Kinase</keyword>
<gene>
    <name evidence="10" type="ORF">PSEMO_24680</name>
</gene>
<feature type="domain" description="Aminoglycoside phosphotransferase" evidence="9">
    <location>
        <begin position="43"/>
        <end position="271"/>
    </location>
</feature>
<evidence type="ECO:0000259" key="9">
    <source>
        <dbReference type="Pfam" id="PF01636"/>
    </source>
</evidence>
<dbReference type="InterPro" id="IPR050249">
    <property type="entry name" value="Pseudomonas-type_ThrB"/>
</dbReference>
<organism evidence="10 11">
    <name type="scientific">Pseudomonas putida</name>
    <name type="common">Arthrobacter siderocapsulatus</name>
    <dbReference type="NCBI Taxonomy" id="303"/>
    <lineage>
        <taxon>Bacteria</taxon>
        <taxon>Pseudomonadati</taxon>
        <taxon>Pseudomonadota</taxon>
        <taxon>Gammaproteobacteria</taxon>
        <taxon>Pseudomonadales</taxon>
        <taxon>Pseudomonadaceae</taxon>
        <taxon>Pseudomonas</taxon>
    </lineage>
</organism>
<accession>A0A1Q9R5T5</accession>
<comment type="caution">
    <text evidence="10">The sequence shown here is derived from an EMBL/GenBank/DDBJ whole genome shotgun (WGS) entry which is preliminary data.</text>
</comment>
<evidence type="ECO:0000256" key="2">
    <source>
        <dbReference type="ARBA" id="ARBA00022490"/>
    </source>
</evidence>
<evidence type="ECO:0000256" key="8">
    <source>
        <dbReference type="ARBA" id="ARBA00040505"/>
    </source>
</evidence>
<keyword evidence="2" id="KW-0963">Cytoplasm</keyword>
<dbReference type="EC" id="2.7.1.81" evidence="7"/>
<dbReference type="SUPFAM" id="SSF56112">
    <property type="entry name" value="Protein kinase-like (PK-like)"/>
    <property type="match status" value="1"/>
</dbReference>
<dbReference type="OrthoDB" id="156345at2"/>
<comment type="function">
    <text evidence="6">Catalyzes the GTP-dependent phosphorylation of 5-hydroxy-L-lysine.</text>
</comment>
<evidence type="ECO:0000256" key="4">
    <source>
        <dbReference type="ARBA" id="ARBA00022777"/>
    </source>
</evidence>
<evidence type="ECO:0000256" key="7">
    <source>
        <dbReference type="ARBA" id="ARBA00038873"/>
    </source>
</evidence>
<dbReference type="Proteomes" id="UP000186736">
    <property type="component" value="Unassembled WGS sequence"/>
</dbReference>
<dbReference type="Gene3D" id="3.90.1200.10">
    <property type="match status" value="1"/>
</dbReference>
<evidence type="ECO:0000256" key="3">
    <source>
        <dbReference type="ARBA" id="ARBA00022679"/>
    </source>
</evidence>
<protein>
    <recommendedName>
        <fullName evidence="8">Hydroxylysine kinase</fullName>
        <ecNumber evidence="7">2.7.1.81</ecNumber>
    </recommendedName>
</protein>
<dbReference type="PANTHER" id="PTHR21064">
    <property type="entry name" value="AMINOGLYCOSIDE PHOSPHOTRANSFERASE DOMAIN-CONTAINING PROTEIN-RELATED"/>
    <property type="match status" value="1"/>
</dbReference>
<dbReference type="Pfam" id="PF01636">
    <property type="entry name" value="APH"/>
    <property type="match status" value="1"/>
</dbReference>
<proteinExistence type="predicted"/>
<evidence type="ECO:0000313" key="11">
    <source>
        <dbReference type="Proteomes" id="UP000186736"/>
    </source>
</evidence>
<name>A0A1Q9R5T5_PSEPU</name>
<reference evidence="10 11" key="1">
    <citation type="submission" date="2016-10" db="EMBL/GenBank/DDBJ databases">
        <title>Genome Sequence of Pseudomonas putida GM4FR.</title>
        <authorList>
            <person name="Poehlein A."/>
            <person name="Wemheuer F."/>
            <person name="Hollensteiner J."/>
            <person name="Wemheuer B."/>
        </authorList>
    </citation>
    <scope>NUCLEOTIDE SEQUENCE [LARGE SCALE GENOMIC DNA]</scope>
    <source>
        <strain evidence="10 11">GM4FR</strain>
    </source>
</reference>
<dbReference type="GO" id="GO:0047992">
    <property type="term" value="F:hydroxylysine kinase activity"/>
    <property type="evidence" value="ECO:0007669"/>
    <property type="project" value="UniProtKB-EC"/>
</dbReference>
<dbReference type="PANTHER" id="PTHR21064:SF1">
    <property type="entry name" value="HYDROXYLYSINE KINASE"/>
    <property type="match status" value="1"/>
</dbReference>
<evidence type="ECO:0000313" key="10">
    <source>
        <dbReference type="EMBL" id="OLS62705.1"/>
    </source>
</evidence>